<gene>
    <name evidence="1" type="ORF">P7M32_01445</name>
</gene>
<keyword evidence="2" id="KW-1185">Reference proteome</keyword>
<dbReference type="EMBL" id="JARQTX010000001">
    <property type="protein sequence ID" value="MDG2945102.1"/>
    <property type="molecule type" value="Genomic_DNA"/>
</dbReference>
<proteinExistence type="predicted"/>
<evidence type="ECO:0000313" key="2">
    <source>
        <dbReference type="Proteomes" id="UP001216057"/>
    </source>
</evidence>
<dbReference type="RefSeq" id="WP_317485544.1">
    <property type="nucleotide sequence ID" value="NZ_JARQTX010000001.1"/>
</dbReference>
<sequence>MINVKKTSFFLFVIANAITYGFATVGKANVQKALLFVTALLSEISVKQS</sequence>
<reference evidence="1 2" key="1">
    <citation type="submission" date="2023-03" db="EMBL/GenBank/DDBJ databases">
        <title>Classification of Bisgaard taxon 6 and taxon 10 as Exercitatus varius gen. nov., spec. nov.</title>
        <authorList>
            <person name="Christensen H."/>
        </authorList>
    </citation>
    <scope>NUCLEOTIDE SEQUENCE [LARGE SCALE GENOMIC DNA]</scope>
    <source>
        <strain evidence="1 2">23350_01</strain>
    </source>
</reference>
<evidence type="ECO:0000313" key="1">
    <source>
        <dbReference type="EMBL" id="MDG2945102.1"/>
    </source>
</evidence>
<dbReference type="Proteomes" id="UP001216057">
    <property type="component" value="Unassembled WGS sequence"/>
</dbReference>
<comment type="caution">
    <text evidence="1">The sequence shown here is derived from an EMBL/GenBank/DDBJ whole genome shotgun (WGS) entry which is preliminary data.</text>
</comment>
<protein>
    <submittedName>
        <fullName evidence="1">Uncharacterized protein</fullName>
    </submittedName>
</protein>
<accession>A0ABT6ENI7</accession>
<organism evidence="1 2">
    <name type="scientific">Exercitatus varius</name>
    <dbReference type="NCBI Taxonomy" id="67857"/>
    <lineage>
        <taxon>Bacteria</taxon>
        <taxon>Pseudomonadati</taxon>
        <taxon>Pseudomonadota</taxon>
        <taxon>Gammaproteobacteria</taxon>
        <taxon>Pasteurellales</taxon>
        <taxon>Pasteurellaceae</taxon>
        <taxon>Exercitatus</taxon>
    </lineage>
</organism>
<name>A0ABT6ENI7_9PAST</name>